<reference evidence="6 7" key="1">
    <citation type="journal article" date="2020" name="IScience">
        <title>Genome Sequencing of the Endangered Kingdonia uniflora (Circaeasteraceae, Ranunculales) Reveals Potential Mechanisms of Evolutionary Specialization.</title>
        <authorList>
            <person name="Sun Y."/>
            <person name="Deng T."/>
            <person name="Zhang A."/>
            <person name="Moore M.J."/>
            <person name="Landis J.B."/>
            <person name="Lin N."/>
            <person name="Zhang H."/>
            <person name="Zhang X."/>
            <person name="Huang J."/>
            <person name="Zhang X."/>
            <person name="Sun H."/>
            <person name="Wang H."/>
        </authorList>
    </citation>
    <scope>NUCLEOTIDE SEQUENCE [LARGE SCALE GENOMIC DNA]</scope>
    <source>
        <strain evidence="6">TB1705</strain>
        <tissue evidence="6">Leaf</tissue>
    </source>
</reference>
<evidence type="ECO:0000313" key="6">
    <source>
        <dbReference type="EMBL" id="KAF6154148.1"/>
    </source>
</evidence>
<sequence>MAKEVMKTHDLALADRFELIVGKIMFYNCTNIASAPYGDYWRQLWKIFFLELLSAKHVQSFRSVREEEVSKLIRSISMSTTGSELKAINLSKKLFSMMNDIT</sequence>
<dbReference type="EMBL" id="JACGCM010001511">
    <property type="protein sequence ID" value="KAF6154148.1"/>
    <property type="molecule type" value="Genomic_DNA"/>
</dbReference>
<dbReference type="InterPro" id="IPR036396">
    <property type="entry name" value="Cyt_P450_sf"/>
</dbReference>
<keyword evidence="5" id="KW-0408">Iron</keyword>
<name>A0A7J7MHD6_9MAGN</name>
<keyword evidence="7" id="KW-1185">Reference proteome</keyword>
<dbReference type="SUPFAM" id="SSF48264">
    <property type="entry name" value="Cytochrome P450"/>
    <property type="match status" value="1"/>
</dbReference>
<dbReference type="GO" id="GO:0004497">
    <property type="term" value="F:monooxygenase activity"/>
    <property type="evidence" value="ECO:0007669"/>
    <property type="project" value="InterPro"/>
</dbReference>
<accession>A0A7J7MHD6</accession>
<organism evidence="6 7">
    <name type="scientific">Kingdonia uniflora</name>
    <dbReference type="NCBI Taxonomy" id="39325"/>
    <lineage>
        <taxon>Eukaryota</taxon>
        <taxon>Viridiplantae</taxon>
        <taxon>Streptophyta</taxon>
        <taxon>Embryophyta</taxon>
        <taxon>Tracheophyta</taxon>
        <taxon>Spermatophyta</taxon>
        <taxon>Magnoliopsida</taxon>
        <taxon>Ranunculales</taxon>
        <taxon>Circaeasteraceae</taxon>
        <taxon>Kingdonia</taxon>
    </lineage>
</organism>
<keyword evidence="4" id="KW-0560">Oxidoreductase</keyword>
<proteinExistence type="inferred from homology"/>
<evidence type="ECO:0000313" key="7">
    <source>
        <dbReference type="Proteomes" id="UP000541444"/>
    </source>
</evidence>
<evidence type="ECO:0000256" key="1">
    <source>
        <dbReference type="ARBA" id="ARBA00010617"/>
    </source>
</evidence>
<dbReference type="GO" id="GO:0020037">
    <property type="term" value="F:heme binding"/>
    <property type="evidence" value="ECO:0007669"/>
    <property type="project" value="InterPro"/>
</dbReference>
<gene>
    <name evidence="6" type="ORF">GIB67_016400</name>
</gene>
<dbReference type="GO" id="GO:0005506">
    <property type="term" value="F:iron ion binding"/>
    <property type="evidence" value="ECO:0007669"/>
    <property type="project" value="InterPro"/>
</dbReference>
<comment type="similarity">
    <text evidence="1">Belongs to the cytochrome P450 family.</text>
</comment>
<dbReference type="OrthoDB" id="2789670at2759"/>
<protein>
    <recommendedName>
        <fullName evidence="8">Cytochrome P450</fullName>
    </recommendedName>
</protein>
<dbReference type="PANTHER" id="PTHR47955:SF8">
    <property type="entry name" value="CYTOCHROME P450 71D11-LIKE"/>
    <property type="match status" value="1"/>
</dbReference>
<dbReference type="Gene3D" id="1.10.630.10">
    <property type="entry name" value="Cytochrome P450"/>
    <property type="match status" value="1"/>
</dbReference>
<evidence type="ECO:0000256" key="2">
    <source>
        <dbReference type="ARBA" id="ARBA00022617"/>
    </source>
</evidence>
<dbReference type="PANTHER" id="PTHR47955">
    <property type="entry name" value="CYTOCHROME P450 FAMILY 71 PROTEIN"/>
    <property type="match status" value="1"/>
</dbReference>
<dbReference type="AlphaFoldDB" id="A0A7J7MHD6"/>
<keyword evidence="3" id="KW-0479">Metal-binding</keyword>
<dbReference type="GO" id="GO:0016705">
    <property type="term" value="F:oxidoreductase activity, acting on paired donors, with incorporation or reduction of molecular oxygen"/>
    <property type="evidence" value="ECO:0007669"/>
    <property type="project" value="InterPro"/>
</dbReference>
<evidence type="ECO:0000256" key="5">
    <source>
        <dbReference type="ARBA" id="ARBA00023004"/>
    </source>
</evidence>
<dbReference type="Proteomes" id="UP000541444">
    <property type="component" value="Unassembled WGS sequence"/>
</dbReference>
<evidence type="ECO:0008006" key="8">
    <source>
        <dbReference type="Google" id="ProtNLM"/>
    </source>
</evidence>
<evidence type="ECO:0000256" key="4">
    <source>
        <dbReference type="ARBA" id="ARBA00023002"/>
    </source>
</evidence>
<evidence type="ECO:0000256" key="3">
    <source>
        <dbReference type="ARBA" id="ARBA00022723"/>
    </source>
</evidence>
<keyword evidence="2" id="KW-0349">Heme</keyword>
<comment type="caution">
    <text evidence="6">The sequence shown here is derived from an EMBL/GenBank/DDBJ whole genome shotgun (WGS) entry which is preliminary data.</text>
</comment>